<keyword evidence="4" id="KW-1185">Reference proteome</keyword>
<feature type="compositionally biased region" description="Basic and acidic residues" evidence="2">
    <location>
        <begin position="153"/>
        <end position="163"/>
    </location>
</feature>
<protein>
    <submittedName>
        <fullName evidence="3">Uncharacterized protein</fullName>
    </submittedName>
</protein>
<evidence type="ECO:0000256" key="2">
    <source>
        <dbReference type="SAM" id="MobiDB-lite"/>
    </source>
</evidence>
<organism evidence="3 4">
    <name type="scientific">Actinocorallia libanotica</name>
    <dbReference type="NCBI Taxonomy" id="46162"/>
    <lineage>
        <taxon>Bacteria</taxon>
        <taxon>Bacillati</taxon>
        <taxon>Actinomycetota</taxon>
        <taxon>Actinomycetes</taxon>
        <taxon>Streptosporangiales</taxon>
        <taxon>Thermomonosporaceae</taxon>
        <taxon>Actinocorallia</taxon>
    </lineage>
</organism>
<comment type="caution">
    <text evidence="3">The sequence shown here is derived from an EMBL/GenBank/DDBJ whole genome shotgun (WGS) entry which is preliminary data.</text>
</comment>
<dbReference type="EMBL" id="BAAAHH010000001">
    <property type="protein sequence ID" value="GAA0935991.1"/>
    <property type="molecule type" value="Genomic_DNA"/>
</dbReference>
<gene>
    <name evidence="3" type="ORF">GCM10009550_01420</name>
</gene>
<keyword evidence="1" id="KW-0175">Coiled coil</keyword>
<dbReference type="Proteomes" id="UP001500665">
    <property type="component" value="Unassembled WGS sequence"/>
</dbReference>
<evidence type="ECO:0000313" key="4">
    <source>
        <dbReference type="Proteomes" id="UP001500665"/>
    </source>
</evidence>
<sequence>MDEQTAALIQGLTRDLVRYASSAARAAELDKQLEQLRTDHDNVGLANIGLAKAYQRNLEELETLKQVADEQEERLLNQSKALREPKCSCDSDPIECGHEAARGQAEAALERVRVLHRQWATHTDSYELWRALGRALTARDGRDDDEDSTQTETDQHLPEDRNT</sequence>
<proteinExistence type="predicted"/>
<reference evidence="3 4" key="1">
    <citation type="journal article" date="2019" name="Int. J. Syst. Evol. Microbiol.">
        <title>The Global Catalogue of Microorganisms (GCM) 10K type strain sequencing project: providing services to taxonomists for standard genome sequencing and annotation.</title>
        <authorList>
            <consortium name="The Broad Institute Genomics Platform"/>
            <consortium name="The Broad Institute Genome Sequencing Center for Infectious Disease"/>
            <person name="Wu L."/>
            <person name="Ma J."/>
        </authorList>
    </citation>
    <scope>NUCLEOTIDE SEQUENCE [LARGE SCALE GENOMIC DNA]</scope>
    <source>
        <strain evidence="3 4">JCM 10696</strain>
    </source>
</reference>
<name>A0ABN1Q1U6_9ACTN</name>
<evidence type="ECO:0000313" key="3">
    <source>
        <dbReference type="EMBL" id="GAA0935991.1"/>
    </source>
</evidence>
<dbReference type="RefSeq" id="WP_344235513.1">
    <property type="nucleotide sequence ID" value="NZ_BAAAHH010000001.1"/>
</dbReference>
<accession>A0ABN1Q1U6</accession>
<feature type="coiled-coil region" evidence="1">
    <location>
        <begin position="19"/>
        <end position="81"/>
    </location>
</feature>
<evidence type="ECO:0000256" key="1">
    <source>
        <dbReference type="SAM" id="Coils"/>
    </source>
</evidence>
<feature type="region of interest" description="Disordered" evidence="2">
    <location>
        <begin position="138"/>
        <end position="163"/>
    </location>
</feature>